<gene>
    <name evidence="6" type="ORF">CINCED_3A022486</name>
</gene>
<keyword evidence="4" id="KW-0238">DNA-binding</keyword>
<dbReference type="Pfam" id="PF05485">
    <property type="entry name" value="THAP"/>
    <property type="match status" value="1"/>
</dbReference>
<feature type="domain" description="THAP-type" evidence="5">
    <location>
        <begin position="6"/>
        <end position="62"/>
    </location>
</feature>
<evidence type="ECO:0000256" key="2">
    <source>
        <dbReference type="ARBA" id="ARBA00022771"/>
    </source>
</evidence>
<reference evidence="6 7" key="1">
    <citation type="submission" date="2019-08" db="EMBL/GenBank/DDBJ databases">
        <authorList>
            <person name="Alioto T."/>
            <person name="Alioto T."/>
            <person name="Gomez Garrido J."/>
        </authorList>
    </citation>
    <scope>NUCLEOTIDE SEQUENCE [LARGE SCALE GENOMIC DNA]</scope>
</reference>
<dbReference type="SUPFAM" id="SSF57716">
    <property type="entry name" value="Glucocorticoid receptor-like (DNA-binding domain)"/>
    <property type="match status" value="1"/>
</dbReference>
<keyword evidence="1" id="KW-0479">Metal-binding</keyword>
<accession>A0A5E4NA64</accession>
<sequence>CKIVQCWIPICSHISNRETCKLFRFPANDVECKVWAKLRRADTYPTKRYKIYGCHFKDGIGENGPTMFDWTKNTFFLFISPENISSMQ</sequence>
<organism evidence="6 7">
    <name type="scientific">Cinara cedri</name>
    <dbReference type="NCBI Taxonomy" id="506608"/>
    <lineage>
        <taxon>Eukaryota</taxon>
        <taxon>Metazoa</taxon>
        <taxon>Ecdysozoa</taxon>
        <taxon>Arthropoda</taxon>
        <taxon>Hexapoda</taxon>
        <taxon>Insecta</taxon>
        <taxon>Pterygota</taxon>
        <taxon>Neoptera</taxon>
        <taxon>Paraneoptera</taxon>
        <taxon>Hemiptera</taxon>
        <taxon>Sternorrhyncha</taxon>
        <taxon>Aphidomorpha</taxon>
        <taxon>Aphidoidea</taxon>
        <taxon>Aphididae</taxon>
        <taxon>Lachninae</taxon>
        <taxon>Cinara</taxon>
    </lineage>
</organism>
<keyword evidence="2" id="KW-0863">Zinc-finger</keyword>
<dbReference type="Proteomes" id="UP000325440">
    <property type="component" value="Unassembled WGS sequence"/>
</dbReference>
<dbReference type="AlphaFoldDB" id="A0A5E4NA64"/>
<feature type="non-terminal residue" evidence="6">
    <location>
        <position position="1"/>
    </location>
</feature>
<dbReference type="GO" id="GO:0008270">
    <property type="term" value="F:zinc ion binding"/>
    <property type="evidence" value="ECO:0007669"/>
    <property type="project" value="UniProtKB-KW"/>
</dbReference>
<evidence type="ECO:0000256" key="1">
    <source>
        <dbReference type="ARBA" id="ARBA00022723"/>
    </source>
</evidence>
<evidence type="ECO:0000256" key="4">
    <source>
        <dbReference type="ARBA" id="ARBA00023125"/>
    </source>
</evidence>
<protein>
    <recommendedName>
        <fullName evidence="5">THAP-type domain-containing protein</fullName>
    </recommendedName>
</protein>
<name>A0A5E4NA64_9HEMI</name>
<keyword evidence="3" id="KW-0862">Zinc</keyword>
<evidence type="ECO:0000313" key="6">
    <source>
        <dbReference type="EMBL" id="VVC41691.1"/>
    </source>
</evidence>
<proteinExistence type="predicted"/>
<dbReference type="GO" id="GO:0003677">
    <property type="term" value="F:DNA binding"/>
    <property type="evidence" value="ECO:0007669"/>
    <property type="project" value="UniProtKB-KW"/>
</dbReference>
<dbReference type="OrthoDB" id="6575453at2759"/>
<dbReference type="EMBL" id="CABPRJ010001924">
    <property type="protein sequence ID" value="VVC41691.1"/>
    <property type="molecule type" value="Genomic_DNA"/>
</dbReference>
<evidence type="ECO:0000256" key="3">
    <source>
        <dbReference type="ARBA" id="ARBA00022833"/>
    </source>
</evidence>
<dbReference type="InterPro" id="IPR006612">
    <property type="entry name" value="THAP_Znf"/>
</dbReference>
<evidence type="ECO:0000313" key="7">
    <source>
        <dbReference type="Proteomes" id="UP000325440"/>
    </source>
</evidence>
<evidence type="ECO:0000259" key="5">
    <source>
        <dbReference type="Pfam" id="PF05485"/>
    </source>
</evidence>
<keyword evidence="7" id="KW-1185">Reference proteome</keyword>